<dbReference type="AlphaFoldDB" id="A0AAP0P334"/>
<sequence>MFLRQAMSTKVGMDDEMRQLTQSEQSSINMSSCDGSPVSAVDNKSTLSETSKDQLVSTGSDMKKKMESLSSF</sequence>
<feature type="compositionally biased region" description="Polar residues" evidence="1">
    <location>
        <begin position="21"/>
        <end position="34"/>
    </location>
</feature>
<dbReference type="EMBL" id="JBBNAF010000007">
    <property type="protein sequence ID" value="KAK9128364.1"/>
    <property type="molecule type" value="Genomic_DNA"/>
</dbReference>
<dbReference type="Proteomes" id="UP001420932">
    <property type="component" value="Unassembled WGS sequence"/>
</dbReference>
<feature type="compositionally biased region" description="Polar residues" evidence="1">
    <location>
        <begin position="42"/>
        <end position="60"/>
    </location>
</feature>
<keyword evidence="3" id="KW-1185">Reference proteome</keyword>
<evidence type="ECO:0000256" key="1">
    <source>
        <dbReference type="SAM" id="MobiDB-lite"/>
    </source>
</evidence>
<accession>A0AAP0P334</accession>
<name>A0AAP0P334_9MAGN</name>
<feature type="compositionally biased region" description="Basic and acidic residues" evidence="1">
    <location>
        <begin position="61"/>
        <end position="72"/>
    </location>
</feature>
<evidence type="ECO:0000313" key="2">
    <source>
        <dbReference type="EMBL" id="KAK9128364.1"/>
    </source>
</evidence>
<protein>
    <submittedName>
        <fullName evidence="2">Uncharacterized protein</fullName>
    </submittedName>
</protein>
<reference evidence="2 3" key="1">
    <citation type="submission" date="2024-01" db="EMBL/GenBank/DDBJ databases">
        <title>Genome assemblies of Stephania.</title>
        <authorList>
            <person name="Yang L."/>
        </authorList>
    </citation>
    <scope>NUCLEOTIDE SEQUENCE [LARGE SCALE GENOMIC DNA]</scope>
    <source>
        <strain evidence="2">YNDBR</strain>
        <tissue evidence="2">Leaf</tissue>
    </source>
</reference>
<organism evidence="2 3">
    <name type="scientific">Stephania yunnanensis</name>
    <dbReference type="NCBI Taxonomy" id="152371"/>
    <lineage>
        <taxon>Eukaryota</taxon>
        <taxon>Viridiplantae</taxon>
        <taxon>Streptophyta</taxon>
        <taxon>Embryophyta</taxon>
        <taxon>Tracheophyta</taxon>
        <taxon>Spermatophyta</taxon>
        <taxon>Magnoliopsida</taxon>
        <taxon>Ranunculales</taxon>
        <taxon>Menispermaceae</taxon>
        <taxon>Menispermoideae</taxon>
        <taxon>Cissampelideae</taxon>
        <taxon>Stephania</taxon>
    </lineage>
</organism>
<gene>
    <name evidence="2" type="ORF">Syun_017161</name>
</gene>
<evidence type="ECO:0000313" key="3">
    <source>
        <dbReference type="Proteomes" id="UP001420932"/>
    </source>
</evidence>
<feature type="region of interest" description="Disordered" evidence="1">
    <location>
        <begin position="21"/>
        <end position="72"/>
    </location>
</feature>
<comment type="caution">
    <text evidence="2">The sequence shown here is derived from an EMBL/GenBank/DDBJ whole genome shotgun (WGS) entry which is preliminary data.</text>
</comment>
<proteinExistence type="predicted"/>